<dbReference type="InterPro" id="IPR031804">
    <property type="entry name" value="DUF4743"/>
</dbReference>
<feature type="domain" description="Nudix hydrolase" evidence="1">
    <location>
        <begin position="125"/>
        <end position="261"/>
    </location>
</feature>
<dbReference type="CDD" id="cd03676">
    <property type="entry name" value="NUDIX_Tnr3_like"/>
    <property type="match status" value="1"/>
</dbReference>
<comment type="caution">
    <text evidence="2">The sequence shown here is derived from an EMBL/GenBank/DDBJ whole genome shotgun (WGS) entry which is preliminary data.</text>
</comment>
<dbReference type="EMBL" id="JASJQH010011154">
    <property type="protein sequence ID" value="KAK9667522.1"/>
    <property type="molecule type" value="Genomic_DNA"/>
</dbReference>
<accession>A0ABR2VKR8</accession>
<protein>
    <recommendedName>
        <fullName evidence="1">Nudix hydrolase domain-containing protein</fullName>
    </recommendedName>
</protein>
<gene>
    <name evidence="2" type="ORF">K7432_017749</name>
</gene>
<dbReference type="InterPro" id="IPR000086">
    <property type="entry name" value="NUDIX_hydrolase_dom"/>
</dbReference>
<dbReference type="SUPFAM" id="SSF55811">
    <property type="entry name" value="Nudix"/>
    <property type="match status" value="1"/>
</dbReference>
<dbReference type="Gene3D" id="3.90.79.10">
    <property type="entry name" value="Nucleoside Triphosphate Pyrophosphohydrolase"/>
    <property type="match status" value="1"/>
</dbReference>
<dbReference type="Pfam" id="PF15916">
    <property type="entry name" value="DUF4743"/>
    <property type="match status" value="1"/>
</dbReference>
<reference evidence="2 3" key="1">
    <citation type="submission" date="2023-04" db="EMBL/GenBank/DDBJ databases">
        <title>Genome of Basidiobolus ranarum AG-B5.</title>
        <authorList>
            <person name="Stajich J.E."/>
            <person name="Carter-House D."/>
            <person name="Gryganskyi A."/>
        </authorList>
    </citation>
    <scope>NUCLEOTIDE SEQUENCE [LARGE SCALE GENOMIC DNA]</scope>
    <source>
        <strain evidence="2 3">AG-B5</strain>
    </source>
</reference>
<dbReference type="Pfam" id="PF00293">
    <property type="entry name" value="NUDIX"/>
    <property type="match status" value="1"/>
</dbReference>
<proteinExistence type="predicted"/>
<dbReference type="PROSITE" id="PS51462">
    <property type="entry name" value="NUDIX"/>
    <property type="match status" value="1"/>
</dbReference>
<evidence type="ECO:0000259" key="1">
    <source>
        <dbReference type="PROSITE" id="PS51462"/>
    </source>
</evidence>
<dbReference type="InterPro" id="IPR015797">
    <property type="entry name" value="NUDIX_hydrolase-like_dom_sf"/>
</dbReference>
<sequence length="261" mass="29678">MTSVSLLSIVALCDKVPYEEKEYLANRKVLPFSLHGVTIGYVDEPTVLELKKYVTAFGENSFSIDSETVTFHQSVDTFEERSEAVMKLLKYWKENGTFACLKGWRNEFYPVYGDSRQPSNIAFRMERAGCSIFGFRTFGAHLNGYVRTDEGIKMWVARRSLKKPTWPGLLDNIVAGGISYGQAPDETIVKECDEEANIPMEIAAKVRASGAITYFDCTERGLAPETQYLYDLELPRDFVPQPNDGEVECFYLWDLNEVTEF</sequence>
<dbReference type="PANTHER" id="PTHR13622">
    <property type="entry name" value="THIAMIN PYROPHOSPHOKINASE"/>
    <property type="match status" value="1"/>
</dbReference>
<organism evidence="2 3">
    <name type="scientific">Basidiobolus ranarum</name>
    <dbReference type="NCBI Taxonomy" id="34480"/>
    <lineage>
        <taxon>Eukaryota</taxon>
        <taxon>Fungi</taxon>
        <taxon>Fungi incertae sedis</taxon>
        <taxon>Zoopagomycota</taxon>
        <taxon>Entomophthoromycotina</taxon>
        <taxon>Basidiobolomycetes</taxon>
        <taxon>Basidiobolales</taxon>
        <taxon>Basidiobolaceae</taxon>
        <taxon>Basidiobolus</taxon>
    </lineage>
</organism>
<keyword evidence="3" id="KW-1185">Reference proteome</keyword>
<name>A0ABR2VKR8_9FUNG</name>
<dbReference type="Proteomes" id="UP001479436">
    <property type="component" value="Unassembled WGS sequence"/>
</dbReference>
<evidence type="ECO:0000313" key="2">
    <source>
        <dbReference type="EMBL" id="KAK9667522.1"/>
    </source>
</evidence>
<dbReference type="PANTHER" id="PTHR13622:SF8">
    <property type="entry name" value="THIAMIN PYROPHOSPHOKINASE 1"/>
    <property type="match status" value="1"/>
</dbReference>
<evidence type="ECO:0000313" key="3">
    <source>
        <dbReference type="Proteomes" id="UP001479436"/>
    </source>
</evidence>